<protein>
    <submittedName>
        <fullName evidence="7">Dihydrofolate reductase</fullName>
    </submittedName>
</protein>
<feature type="domain" description="D-isomer specific 2-hydroxyacid dehydrogenase NAD-binding" evidence="6">
    <location>
        <begin position="113"/>
        <end position="283"/>
    </location>
</feature>
<gene>
    <name evidence="7" type="ORF">F8153_06960</name>
</gene>
<dbReference type="OrthoDB" id="9805416at2"/>
<dbReference type="Pfam" id="PF02826">
    <property type="entry name" value="2-Hacid_dh_C"/>
    <property type="match status" value="1"/>
</dbReference>
<keyword evidence="8" id="KW-1185">Reference proteome</keyword>
<name>A0A833HP67_9FIRM</name>
<dbReference type="PANTHER" id="PTHR43333">
    <property type="entry name" value="2-HACID_DH_C DOMAIN-CONTAINING PROTEIN"/>
    <property type="match status" value="1"/>
</dbReference>
<proteinExistence type="inferred from homology"/>
<organism evidence="7 8">
    <name type="scientific">Alkaliphilus serpentinus</name>
    <dbReference type="NCBI Taxonomy" id="1482731"/>
    <lineage>
        <taxon>Bacteria</taxon>
        <taxon>Bacillati</taxon>
        <taxon>Bacillota</taxon>
        <taxon>Clostridia</taxon>
        <taxon>Peptostreptococcales</taxon>
        <taxon>Natronincolaceae</taxon>
        <taxon>Alkaliphilus</taxon>
    </lineage>
</organism>
<dbReference type="Proteomes" id="UP000465601">
    <property type="component" value="Unassembled WGS sequence"/>
</dbReference>
<dbReference type="SUPFAM" id="SSF51735">
    <property type="entry name" value="NAD(P)-binding Rossmann-fold domains"/>
    <property type="match status" value="1"/>
</dbReference>
<keyword evidence="3" id="KW-0520">NAD</keyword>
<dbReference type="GO" id="GO:0016616">
    <property type="term" value="F:oxidoreductase activity, acting on the CH-OH group of donors, NAD or NADP as acceptor"/>
    <property type="evidence" value="ECO:0007669"/>
    <property type="project" value="InterPro"/>
</dbReference>
<dbReference type="PROSITE" id="PS00671">
    <property type="entry name" value="D_2_HYDROXYACID_DH_3"/>
    <property type="match status" value="1"/>
</dbReference>
<evidence type="ECO:0000259" key="6">
    <source>
        <dbReference type="Pfam" id="PF02826"/>
    </source>
</evidence>
<evidence type="ECO:0000313" key="7">
    <source>
        <dbReference type="EMBL" id="KAB3530447.1"/>
    </source>
</evidence>
<dbReference type="Gene3D" id="3.40.50.720">
    <property type="entry name" value="NAD(P)-binding Rossmann-like Domain"/>
    <property type="match status" value="2"/>
</dbReference>
<evidence type="ECO:0000259" key="5">
    <source>
        <dbReference type="Pfam" id="PF00389"/>
    </source>
</evidence>
<dbReference type="Pfam" id="PF00389">
    <property type="entry name" value="2-Hacid_dh"/>
    <property type="match status" value="1"/>
</dbReference>
<comment type="similarity">
    <text evidence="1 4">Belongs to the D-isomer specific 2-hydroxyacid dehydrogenase family.</text>
</comment>
<dbReference type="InterPro" id="IPR006140">
    <property type="entry name" value="D-isomer_DH_NAD-bd"/>
</dbReference>
<dbReference type="EMBL" id="WBZB01000018">
    <property type="protein sequence ID" value="KAB3530447.1"/>
    <property type="molecule type" value="Genomic_DNA"/>
</dbReference>
<dbReference type="InterPro" id="IPR036291">
    <property type="entry name" value="NAD(P)-bd_dom_sf"/>
</dbReference>
<dbReference type="PANTHER" id="PTHR43333:SF1">
    <property type="entry name" value="D-ISOMER SPECIFIC 2-HYDROXYACID DEHYDROGENASE NAD-BINDING DOMAIN-CONTAINING PROTEIN"/>
    <property type="match status" value="1"/>
</dbReference>
<accession>A0A833HP67</accession>
<dbReference type="InterPro" id="IPR006139">
    <property type="entry name" value="D-isomer_2_OHA_DH_cat_dom"/>
</dbReference>
<dbReference type="InterPro" id="IPR029753">
    <property type="entry name" value="D-isomer_DH_CS"/>
</dbReference>
<evidence type="ECO:0000256" key="4">
    <source>
        <dbReference type="RuleBase" id="RU003719"/>
    </source>
</evidence>
<dbReference type="GO" id="GO:0051287">
    <property type="term" value="F:NAD binding"/>
    <property type="evidence" value="ECO:0007669"/>
    <property type="project" value="InterPro"/>
</dbReference>
<sequence>MLREGRDKVKALFTYDYGKEKMKAIRDLGYEIMIQKEDEAVVTEDIEDAEILVCYNPFDTLDISKLSKLKWIQLSSIGIDQVPLEIVKERGITLTNNRGGYSIPMGEWIVLKMLEIYKNSYGFFKLQQQKRWKLDKSLLELSGKKVLFIGTGTIAQEAAKRLQGFDMDIMGINTRGRNTEYFHQCYGIDVLEEIIPMADIVVLTIPHTEKTHHLININRLKNMKRDALLINVSRGSIIDEGALINHLREGNLMGVALDVFEEEPLPIESPLWEMDRVYTTPHNSWISEMRNERKIKMIMENMRRYRRGEELINKIDIKRGY</sequence>
<reference evidence="7 8" key="1">
    <citation type="submission" date="2019-10" db="EMBL/GenBank/DDBJ databases">
        <title>Alkaliphilus serpentinus sp. nov. and Alkaliphilus pronyensis sp. nov., two novel anaerobic alkaliphilic species isolated from the serpentinized-hosted hydrothermal field of the Prony Bay (New Caledonia).</title>
        <authorList>
            <person name="Postec A."/>
        </authorList>
    </citation>
    <scope>NUCLEOTIDE SEQUENCE [LARGE SCALE GENOMIC DNA]</scope>
    <source>
        <strain evidence="7 8">LacT</strain>
    </source>
</reference>
<evidence type="ECO:0000256" key="1">
    <source>
        <dbReference type="ARBA" id="ARBA00005854"/>
    </source>
</evidence>
<evidence type="ECO:0000313" key="8">
    <source>
        <dbReference type="Proteomes" id="UP000465601"/>
    </source>
</evidence>
<keyword evidence="2 4" id="KW-0560">Oxidoreductase</keyword>
<evidence type="ECO:0000256" key="3">
    <source>
        <dbReference type="ARBA" id="ARBA00023027"/>
    </source>
</evidence>
<feature type="domain" description="D-isomer specific 2-hydroxyacid dehydrogenase catalytic" evidence="5">
    <location>
        <begin position="17"/>
        <end position="315"/>
    </location>
</feature>
<evidence type="ECO:0000256" key="2">
    <source>
        <dbReference type="ARBA" id="ARBA00023002"/>
    </source>
</evidence>
<dbReference type="CDD" id="cd12155">
    <property type="entry name" value="PGDH_1"/>
    <property type="match status" value="1"/>
</dbReference>
<dbReference type="AlphaFoldDB" id="A0A833HP67"/>
<dbReference type="SUPFAM" id="SSF52283">
    <property type="entry name" value="Formate/glycerate dehydrogenase catalytic domain-like"/>
    <property type="match status" value="1"/>
</dbReference>
<comment type="caution">
    <text evidence="7">The sequence shown here is derived from an EMBL/GenBank/DDBJ whole genome shotgun (WGS) entry which is preliminary data.</text>
</comment>